<feature type="coiled-coil region" evidence="1">
    <location>
        <begin position="14"/>
        <end position="41"/>
    </location>
</feature>
<proteinExistence type="predicted"/>
<dbReference type="AlphaFoldDB" id="A0A699UX77"/>
<accession>A0A699UX77</accession>
<name>A0A699UX77_TANCI</name>
<feature type="non-terminal residue" evidence="2">
    <location>
        <position position="66"/>
    </location>
</feature>
<keyword evidence="1" id="KW-0175">Coiled coil</keyword>
<dbReference type="EMBL" id="BKCJ011365235">
    <property type="protein sequence ID" value="GFD26028.1"/>
    <property type="molecule type" value="Genomic_DNA"/>
</dbReference>
<comment type="caution">
    <text evidence="2">The sequence shown here is derived from an EMBL/GenBank/DDBJ whole genome shotgun (WGS) entry which is preliminary data.</text>
</comment>
<evidence type="ECO:0000256" key="1">
    <source>
        <dbReference type="SAM" id="Coils"/>
    </source>
</evidence>
<reference evidence="2" key="1">
    <citation type="journal article" date="2019" name="Sci. Rep.">
        <title>Draft genome of Tanacetum cinerariifolium, the natural source of mosquito coil.</title>
        <authorList>
            <person name="Yamashiro T."/>
            <person name="Shiraishi A."/>
            <person name="Satake H."/>
            <person name="Nakayama K."/>
        </authorList>
    </citation>
    <scope>NUCLEOTIDE SEQUENCE</scope>
</reference>
<evidence type="ECO:0000313" key="2">
    <source>
        <dbReference type="EMBL" id="GFD26028.1"/>
    </source>
</evidence>
<gene>
    <name evidence="2" type="ORF">Tci_897997</name>
</gene>
<feature type="non-terminal residue" evidence="2">
    <location>
        <position position="1"/>
    </location>
</feature>
<sequence>EKFERKFTDSATIVQQMGVEVANLKAKLEKYEAEAVEVKVSALELVSGELDDKVSQLTADCDGLRS</sequence>
<protein>
    <submittedName>
        <fullName evidence="2">Uncharacterized protein</fullName>
    </submittedName>
</protein>
<organism evidence="2">
    <name type="scientific">Tanacetum cinerariifolium</name>
    <name type="common">Dalmatian daisy</name>
    <name type="synonym">Chrysanthemum cinerariifolium</name>
    <dbReference type="NCBI Taxonomy" id="118510"/>
    <lineage>
        <taxon>Eukaryota</taxon>
        <taxon>Viridiplantae</taxon>
        <taxon>Streptophyta</taxon>
        <taxon>Embryophyta</taxon>
        <taxon>Tracheophyta</taxon>
        <taxon>Spermatophyta</taxon>
        <taxon>Magnoliopsida</taxon>
        <taxon>eudicotyledons</taxon>
        <taxon>Gunneridae</taxon>
        <taxon>Pentapetalae</taxon>
        <taxon>asterids</taxon>
        <taxon>campanulids</taxon>
        <taxon>Asterales</taxon>
        <taxon>Asteraceae</taxon>
        <taxon>Asteroideae</taxon>
        <taxon>Anthemideae</taxon>
        <taxon>Anthemidinae</taxon>
        <taxon>Tanacetum</taxon>
    </lineage>
</organism>